<dbReference type="RefSeq" id="WP_378970864.1">
    <property type="nucleotide sequence ID" value="NZ_JBHSWN010000001.1"/>
</dbReference>
<dbReference type="Proteomes" id="UP001596292">
    <property type="component" value="Unassembled WGS sequence"/>
</dbReference>
<comment type="caution">
    <text evidence="1">The sequence shown here is derived from an EMBL/GenBank/DDBJ whole genome shotgun (WGS) entry which is preliminary data.</text>
</comment>
<sequence>MPIGDGEVAFPRLQRPGPGARWTLSLQEEADRIEVYATPAGGFAEFPVEGRTFALPGRVPTRSVGCVNWQSDGEFLQYLVRKLRKTGTFTSASDDFKVTDRMLVRLHAFYRDANVIGERAGVNEALRDRLGEFLGRLSAGSVALADIADALYAHPEVRSSLARLSEADLDALRDRELARLRPVLTGQIEGELAERYAERDRVLAEVADTASRLAAQTEALRQVEALAGSGLTTLREGLGSYLDRIREAGSALGLMAELTGSRPPFGGESAPLDGAPWASASARHDRVLALGEFAGAAVERSKGLGLPVEIPRMVDVLCRAGEIPILYGDSVDVALGCYAGLVAGGEVARMPLDPTVLGPDDVWRRPASGEPTVFAHAWRSALYAPDRFVLLCLDDLDRASLSDWFPRFQALYRGGRPANLLVVATVSGDDEGEKARGDGLKTQVPCHAGRRAYLAALRGRETSDASRLVPPGRPTLSADERETLLERLSGTGGGGDLGRRLMDVYLASRVWLDHAAACDFAAGTLVPVDRAAQRSDAEGRVITLNAAGERKGQST</sequence>
<gene>
    <name evidence="1" type="ORF">ACFQE0_14615</name>
</gene>
<keyword evidence="2" id="KW-1185">Reference proteome</keyword>
<accession>A0ABW2BJY5</accession>
<protein>
    <submittedName>
        <fullName evidence="1">Uncharacterized protein</fullName>
    </submittedName>
</protein>
<proteinExistence type="predicted"/>
<organism evidence="1 2">
    <name type="scientific">Methylobacterium komagatae</name>
    <dbReference type="NCBI Taxonomy" id="374425"/>
    <lineage>
        <taxon>Bacteria</taxon>
        <taxon>Pseudomonadati</taxon>
        <taxon>Pseudomonadota</taxon>
        <taxon>Alphaproteobacteria</taxon>
        <taxon>Hyphomicrobiales</taxon>
        <taxon>Methylobacteriaceae</taxon>
        <taxon>Methylobacterium</taxon>
    </lineage>
</organism>
<dbReference type="EMBL" id="JBHSWN010000001">
    <property type="protein sequence ID" value="MFC6790734.1"/>
    <property type="molecule type" value="Genomic_DNA"/>
</dbReference>
<reference evidence="2" key="1">
    <citation type="journal article" date="2019" name="Int. J. Syst. Evol. Microbiol.">
        <title>The Global Catalogue of Microorganisms (GCM) 10K type strain sequencing project: providing services to taxonomists for standard genome sequencing and annotation.</title>
        <authorList>
            <consortium name="The Broad Institute Genomics Platform"/>
            <consortium name="The Broad Institute Genome Sequencing Center for Infectious Disease"/>
            <person name="Wu L."/>
            <person name="Ma J."/>
        </authorList>
    </citation>
    <scope>NUCLEOTIDE SEQUENCE [LARGE SCALE GENOMIC DNA]</scope>
    <source>
        <strain evidence="2">CCUG 48316</strain>
    </source>
</reference>
<evidence type="ECO:0000313" key="1">
    <source>
        <dbReference type="EMBL" id="MFC6790734.1"/>
    </source>
</evidence>
<evidence type="ECO:0000313" key="2">
    <source>
        <dbReference type="Proteomes" id="UP001596292"/>
    </source>
</evidence>
<name>A0ABW2BJY5_9HYPH</name>